<evidence type="ECO:0000313" key="9">
    <source>
        <dbReference type="EMBL" id="PTX62311.1"/>
    </source>
</evidence>
<dbReference type="EMBL" id="QBKT01000003">
    <property type="protein sequence ID" value="PTX62311.1"/>
    <property type="molecule type" value="Genomic_DNA"/>
</dbReference>
<keyword evidence="2 7" id="KW-0028">Amino-acid biosynthesis</keyword>
<evidence type="ECO:0000256" key="4">
    <source>
        <dbReference type="ARBA" id="ARBA00022857"/>
    </source>
</evidence>
<organism evidence="9 10">
    <name type="scientific">Kordia periserrulae</name>
    <dbReference type="NCBI Taxonomy" id="701523"/>
    <lineage>
        <taxon>Bacteria</taxon>
        <taxon>Pseudomonadati</taxon>
        <taxon>Bacteroidota</taxon>
        <taxon>Flavobacteriia</taxon>
        <taxon>Flavobacteriales</taxon>
        <taxon>Flavobacteriaceae</taxon>
        <taxon>Kordia</taxon>
    </lineage>
</organism>
<dbReference type="InterPro" id="IPR012134">
    <property type="entry name" value="Glu-5-SA_DH"/>
</dbReference>
<dbReference type="RefSeq" id="WP_108114512.1">
    <property type="nucleotide sequence ID" value="NZ_QBKT01000003.1"/>
</dbReference>
<dbReference type="InterPro" id="IPR015590">
    <property type="entry name" value="Aldehyde_DH_dom"/>
</dbReference>
<comment type="catalytic activity">
    <reaction evidence="6 7">
        <text>L-glutamate 5-semialdehyde + phosphate + NADP(+) = L-glutamyl 5-phosphate + NADPH + H(+)</text>
        <dbReference type="Rhea" id="RHEA:19541"/>
        <dbReference type="ChEBI" id="CHEBI:15378"/>
        <dbReference type="ChEBI" id="CHEBI:43474"/>
        <dbReference type="ChEBI" id="CHEBI:57783"/>
        <dbReference type="ChEBI" id="CHEBI:58066"/>
        <dbReference type="ChEBI" id="CHEBI:58274"/>
        <dbReference type="ChEBI" id="CHEBI:58349"/>
        <dbReference type="EC" id="1.2.1.41"/>
    </reaction>
</comment>
<dbReference type="Pfam" id="PF00171">
    <property type="entry name" value="Aldedh"/>
    <property type="match status" value="2"/>
</dbReference>
<dbReference type="UniPathway" id="UPA00098">
    <property type="reaction ID" value="UER00360"/>
</dbReference>
<keyword evidence="7" id="KW-0963">Cytoplasm</keyword>
<dbReference type="OrthoDB" id="9809970at2"/>
<dbReference type="HAMAP" id="MF_00412">
    <property type="entry name" value="ProA"/>
    <property type="match status" value="1"/>
</dbReference>
<dbReference type="SUPFAM" id="SSF53720">
    <property type="entry name" value="ALDH-like"/>
    <property type="match status" value="1"/>
</dbReference>
<comment type="caution">
    <text evidence="9">The sequence shown here is derived from an EMBL/GenBank/DDBJ whole genome shotgun (WGS) entry which is preliminary data.</text>
</comment>
<dbReference type="GO" id="GO:0004350">
    <property type="term" value="F:glutamate-5-semialdehyde dehydrogenase activity"/>
    <property type="evidence" value="ECO:0007669"/>
    <property type="project" value="UniProtKB-UniRule"/>
</dbReference>
<dbReference type="NCBIfam" id="TIGR00407">
    <property type="entry name" value="proA"/>
    <property type="match status" value="1"/>
</dbReference>
<dbReference type="Gene3D" id="3.40.605.10">
    <property type="entry name" value="Aldehyde Dehydrogenase, Chain A, domain 1"/>
    <property type="match status" value="1"/>
</dbReference>
<dbReference type="InterPro" id="IPR016161">
    <property type="entry name" value="Ald_DH/histidinol_DH"/>
</dbReference>
<evidence type="ECO:0000256" key="1">
    <source>
        <dbReference type="ARBA" id="ARBA00004985"/>
    </source>
</evidence>
<dbReference type="CDD" id="cd07079">
    <property type="entry name" value="ALDH_F18-19_ProA-GPR"/>
    <property type="match status" value="1"/>
</dbReference>
<comment type="pathway">
    <text evidence="1 7">Amino-acid biosynthesis; L-proline biosynthesis; L-glutamate 5-semialdehyde from L-glutamate: step 2/2.</text>
</comment>
<dbReference type="Gene3D" id="3.40.309.10">
    <property type="entry name" value="Aldehyde Dehydrogenase, Chain A, domain 2"/>
    <property type="match status" value="1"/>
</dbReference>
<evidence type="ECO:0000256" key="2">
    <source>
        <dbReference type="ARBA" id="ARBA00022605"/>
    </source>
</evidence>
<dbReference type="Proteomes" id="UP000244090">
    <property type="component" value="Unassembled WGS sequence"/>
</dbReference>
<reference evidence="9 10" key="1">
    <citation type="submission" date="2018-04" db="EMBL/GenBank/DDBJ databases">
        <title>Genomic Encyclopedia of Archaeal and Bacterial Type Strains, Phase II (KMG-II): from individual species to whole genera.</title>
        <authorList>
            <person name="Goeker M."/>
        </authorList>
    </citation>
    <scope>NUCLEOTIDE SEQUENCE [LARGE SCALE GENOMIC DNA]</scope>
    <source>
        <strain evidence="9 10">DSM 25731</strain>
    </source>
</reference>
<comment type="similarity">
    <text evidence="7">Belongs to the gamma-glutamyl phosphate reductase family.</text>
</comment>
<dbReference type="PANTHER" id="PTHR11063:SF8">
    <property type="entry name" value="DELTA-1-PYRROLINE-5-CARBOXYLATE SYNTHASE"/>
    <property type="match status" value="1"/>
</dbReference>
<dbReference type="GO" id="GO:0055129">
    <property type="term" value="P:L-proline biosynthetic process"/>
    <property type="evidence" value="ECO:0007669"/>
    <property type="project" value="UniProtKB-UniRule"/>
</dbReference>
<keyword evidence="10" id="KW-1185">Reference proteome</keyword>
<dbReference type="NCBIfam" id="NF001221">
    <property type="entry name" value="PRK00197.1"/>
    <property type="match status" value="1"/>
</dbReference>
<protein>
    <recommendedName>
        <fullName evidence="7">Gamma-glutamyl phosphate reductase</fullName>
        <shortName evidence="7">GPR</shortName>
        <ecNumber evidence="7">1.2.1.41</ecNumber>
    </recommendedName>
    <alternativeName>
        <fullName evidence="7">Glutamate-5-semialdehyde dehydrogenase</fullName>
    </alternativeName>
    <alternativeName>
        <fullName evidence="7">Glutamyl-gamma-semialdehyde dehydrogenase</fullName>
        <shortName evidence="7">GSA dehydrogenase</shortName>
    </alternativeName>
</protein>
<dbReference type="InterPro" id="IPR016163">
    <property type="entry name" value="Ald_DH_C"/>
</dbReference>
<dbReference type="PIRSF" id="PIRSF000151">
    <property type="entry name" value="GPR"/>
    <property type="match status" value="1"/>
</dbReference>
<evidence type="ECO:0000256" key="3">
    <source>
        <dbReference type="ARBA" id="ARBA00022650"/>
    </source>
</evidence>
<keyword evidence="3 7" id="KW-0641">Proline biosynthesis</keyword>
<name>A0A2T6C1X3_9FLAO</name>
<sequence>MKLLKTAIKNNVLKSMIEILERERKTIITENKKDLDAFQREDQALYDRLVVNDKKVDEMITAVKDVMSQDDPVGQEISNRTLKNNLNIVNTTAPFGTILIIYESRPDVTIEAAVLAFKANNKILLKGGKEAYNSNVILEKCWHEALEANGLSKEWIQLLHLKREETQEFLRNPTEPLDLIVPRGGERLINFVKTHATCAVLVSGRGNNFLYVSEHADWSKAVNVIINAKTDKISGCNALDKVLINKNLPEYEIKLKMLQEKLEKHQVEILVDDKVSDILSQKEKIKDTDIWYEEFLALKLLIGEVNTLDEAVDIINKFSGKHSASIITEDKTEAMNFMQNVDSAAVYHNASTRFTDGGQMGVGAELAISTDKLHHRGPLGLKQLVTNKYYVFGDGHVRV</sequence>
<evidence type="ECO:0000256" key="6">
    <source>
        <dbReference type="ARBA" id="ARBA00049024"/>
    </source>
</evidence>
<comment type="function">
    <text evidence="7">Catalyzes the NADPH-dependent reduction of L-glutamate 5-phosphate into L-glutamate 5-semialdehyde and phosphate. The product spontaneously undergoes cyclization to form 1-pyrroline-5-carboxylate.</text>
</comment>
<evidence type="ECO:0000256" key="7">
    <source>
        <dbReference type="HAMAP-Rule" id="MF_00412"/>
    </source>
</evidence>
<proteinExistence type="inferred from homology"/>
<gene>
    <name evidence="7" type="primary">proA</name>
    <name evidence="9" type="ORF">C8N46_103411</name>
</gene>
<dbReference type="InterPro" id="IPR016162">
    <property type="entry name" value="Ald_DH_N"/>
</dbReference>
<feature type="domain" description="Aldehyde dehydrogenase" evidence="8">
    <location>
        <begin position="287"/>
        <end position="356"/>
    </location>
</feature>
<dbReference type="GO" id="GO:0050661">
    <property type="term" value="F:NADP binding"/>
    <property type="evidence" value="ECO:0007669"/>
    <property type="project" value="InterPro"/>
</dbReference>
<evidence type="ECO:0000313" key="10">
    <source>
        <dbReference type="Proteomes" id="UP000244090"/>
    </source>
</evidence>
<dbReference type="AlphaFoldDB" id="A0A2T6C1X3"/>
<keyword evidence="4 7" id="KW-0521">NADP</keyword>
<dbReference type="EC" id="1.2.1.41" evidence="7"/>
<dbReference type="PANTHER" id="PTHR11063">
    <property type="entry name" value="GLUTAMATE SEMIALDEHYDE DEHYDROGENASE"/>
    <property type="match status" value="1"/>
</dbReference>
<comment type="subcellular location">
    <subcellularLocation>
        <location evidence="7">Cytoplasm</location>
    </subcellularLocation>
</comment>
<accession>A0A2T6C1X3</accession>
<evidence type="ECO:0000256" key="5">
    <source>
        <dbReference type="ARBA" id="ARBA00023002"/>
    </source>
</evidence>
<dbReference type="InterPro" id="IPR000965">
    <property type="entry name" value="GPR_dom"/>
</dbReference>
<evidence type="ECO:0000259" key="8">
    <source>
        <dbReference type="Pfam" id="PF00171"/>
    </source>
</evidence>
<keyword evidence="5 7" id="KW-0560">Oxidoreductase</keyword>
<dbReference type="GO" id="GO:0005737">
    <property type="term" value="C:cytoplasm"/>
    <property type="evidence" value="ECO:0007669"/>
    <property type="project" value="UniProtKB-SubCell"/>
</dbReference>
<feature type="domain" description="Aldehyde dehydrogenase" evidence="8">
    <location>
        <begin position="25"/>
        <end position="267"/>
    </location>
</feature>